<keyword evidence="2 10" id="KW-0812">Transmembrane</keyword>
<comment type="function">
    <text evidence="8 10">Probable subunit of the gamma-secretase complex, an endoprotease complex that catalyzes the intramembrane cleavage of integral membrane proteins such as Notch receptors.</text>
</comment>
<dbReference type="Pfam" id="PF01080">
    <property type="entry name" value="Presenilin"/>
    <property type="match status" value="2"/>
</dbReference>
<dbReference type="GO" id="GO:0007219">
    <property type="term" value="P:Notch signaling pathway"/>
    <property type="evidence" value="ECO:0007669"/>
    <property type="project" value="UniProtKB-KW"/>
</dbReference>
<keyword evidence="10" id="KW-0645">Protease</keyword>
<comment type="subcellular location">
    <subcellularLocation>
        <location evidence="10">Endoplasmic reticulum membrane</location>
        <topology evidence="10">Multi-pass membrane protein</topology>
    </subcellularLocation>
    <subcellularLocation>
        <location evidence="10">Golgi apparatus membrane</location>
        <topology evidence="10">Multi-pass membrane protein</topology>
    </subcellularLocation>
</comment>
<keyword evidence="3 10" id="KW-0256">Endoplasmic reticulum</keyword>
<keyword evidence="4 10" id="KW-0914">Notch signaling pathway</keyword>
<dbReference type="EMBL" id="HBFB01035767">
    <property type="protein sequence ID" value="CAD8695920.1"/>
    <property type="molecule type" value="Transcribed_RNA"/>
</dbReference>
<dbReference type="GO" id="GO:0006509">
    <property type="term" value="P:membrane protein ectodomain proteolysis"/>
    <property type="evidence" value="ECO:0007669"/>
    <property type="project" value="TreeGrafter"/>
</dbReference>
<feature type="compositionally biased region" description="Polar residues" evidence="11">
    <location>
        <begin position="346"/>
        <end position="355"/>
    </location>
</feature>
<feature type="transmembrane region" description="Helical" evidence="10">
    <location>
        <begin position="148"/>
        <end position="168"/>
    </location>
</feature>
<evidence type="ECO:0000256" key="3">
    <source>
        <dbReference type="ARBA" id="ARBA00022824"/>
    </source>
</evidence>
<evidence type="ECO:0000256" key="8">
    <source>
        <dbReference type="ARBA" id="ARBA00059584"/>
    </source>
</evidence>
<evidence type="ECO:0000256" key="7">
    <source>
        <dbReference type="ARBA" id="ARBA00023136"/>
    </source>
</evidence>
<feature type="compositionally biased region" description="Polar residues" evidence="11">
    <location>
        <begin position="460"/>
        <end position="483"/>
    </location>
</feature>
<reference evidence="12" key="1">
    <citation type="submission" date="2021-01" db="EMBL/GenBank/DDBJ databases">
        <authorList>
            <person name="Corre E."/>
            <person name="Pelletier E."/>
            <person name="Niang G."/>
            <person name="Scheremetjew M."/>
            <person name="Finn R."/>
            <person name="Kale V."/>
            <person name="Holt S."/>
            <person name="Cochrane G."/>
            <person name="Meng A."/>
            <person name="Brown T."/>
            <person name="Cohen L."/>
        </authorList>
    </citation>
    <scope>NUCLEOTIDE SEQUENCE</scope>
    <source>
        <strain evidence="12">SAG 11-49</strain>
    </source>
</reference>
<feature type="compositionally biased region" description="Low complexity" evidence="11">
    <location>
        <begin position="557"/>
        <end position="570"/>
    </location>
</feature>
<evidence type="ECO:0000256" key="2">
    <source>
        <dbReference type="ARBA" id="ARBA00022692"/>
    </source>
</evidence>
<evidence type="ECO:0000256" key="6">
    <source>
        <dbReference type="ARBA" id="ARBA00023034"/>
    </source>
</evidence>
<feature type="transmembrane region" description="Helical" evidence="10">
    <location>
        <begin position="604"/>
        <end position="628"/>
    </location>
</feature>
<organism evidence="12">
    <name type="scientific">Chlamydomonas leiostraca</name>
    <dbReference type="NCBI Taxonomy" id="1034604"/>
    <lineage>
        <taxon>Eukaryota</taxon>
        <taxon>Viridiplantae</taxon>
        <taxon>Chlorophyta</taxon>
        <taxon>core chlorophytes</taxon>
        <taxon>Chlorophyceae</taxon>
        <taxon>CS clade</taxon>
        <taxon>Chlamydomonadales</taxon>
        <taxon>Chlamydomonadaceae</taxon>
        <taxon>Chlamydomonas</taxon>
    </lineage>
</organism>
<feature type="transmembrane region" description="Helical" evidence="10">
    <location>
        <begin position="194"/>
        <end position="213"/>
    </location>
</feature>
<evidence type="ECO:0000256" key="5">
    <source>
        <dbReference type="ARBA" id="ARBA00022989"/>
    </source>
</evidence>
<dbReference type="PANTHER" id="PTHR10202:SF13">
    <property type="entry name" value="PRESENILIN HOMOLOG"/>
    <property type="match status" value="1"/>
</dbReference>
<proteinExistence type="inferred from homology"/>
<dbReference type="PANTHER" id="PTHR10202">
    <property type="entry name" value="PRESENILIN"/>
    <property type="match status" value="1"/>
</dbReference>
<comment type="domain">
    <text evidence="10">The PAL motif is required for normal active site conformation.</text>
</comment>
<name>A0A7S0S6P9_9CHLO</name>
<accession>A0A7S0S6P9</accession>
<evidence type="ECO:0000256" key="11">
    <source>
        <dbReference type="SAM" id="MobiDB-lite"/>
    </source>
</evidence>
<feature type="transmembrane region" description="Helical" evidence="10">
    <location>
        <begin position="82"/>
        <end position="106"/>
    </location>
</feature>
<feature type="compositionally biased region" description="Basic and acidic residues" evidence="11">
    <location>
        <begin position="498"/>
        <end position="510"/>
    </location>
</feature>
<feature type="transmembrane region" description="Helical" evidence="10">
    <location>
        <begin position="634"/>
        <end position="653"/>
    </location>
</feature>
<dbReference type="GO" id="GO:0005798">
    <property type="term" value="C:Golgi-associated vesicle"/>
    <property type="evidence" value="ECO:0007669"/>
    <property type="project" value="UniProtKB-ARBA"/>
</dbReference>
<dbReference type="GO" id="GO:0042500">
    <property type="term" value="F:aspartic endopeptidase activity, intramembrane cleaving"/>
    <property type="evidence" value="ECO:0007669"/>
    <property type="project" value="InterPro"/>
</dbReference>
<comment type="similarity">
    <text evidence="1 10">Belongs to the peptidase A22A family.</text>
</comment>
<dbReference type="GO" id="GO:0000139">
    <property type="term" value="C:Golgi membrane"/>
    <property type="evidence" value="ECO:0007669"/>
    <property type="project" value="UniProtKB-SubCell"/>
</dbReference>
<dbReference type="FunFam" id="1.10.472.100:FF:000002">
    <property type="entry name" value="Presenilin"/>
    <property type="match status" value="1"/>
</dbReference>
<keyword evidence="5 10" id="KW-1133">Transmembrane helix</keyword>
<dbReference type="Gene3D" id="1.10.472.100">
    <property type="entry name" value="Presenilin"/>
    <property type="match status" value="1"/>
</dbReference>
<dbReference type="InterPro" id="IPR006639">
    <property type="entry name" value="Preselin/SPP"/>
</dbReference>
<comment type="subunit">
    <text evidence="9">Homodimer. Probable component of the gamma-secretase complex, a complex composed of a presenilin homodimer, nicastrin, APH1 and PEN2.</text>
</comment>
<feature type="transmembrane region" description="Helical" evidence="10">
    <location>
        <begin position="112"/>
        <end position="136"/>
    </location>
</feature>
<dbReference type="GO" id="GO:0016485">
    <property type="term" value="P:protein processing"/>
    <property type="evidence" value="ECO:0007669"/>
    <property type="project" value="InterPro"/>
</dbReference>
<evidence type="ECO:0000256" key="1">
    <source>
        <dbReference type="ARBA" id="ARBA00008604"/>
    </source>
</evidence>
<evidence type="ECO:0000256" key="4">
    <source>
        <dbReference type="ARBA" id="ARBA00022976"/>
    </source>
</evidence>
<protein>
    <recommendedName>
        <fullName evidence="10">Presenilin</fullName>
        <ecNumber evidence="10">3.4.23.-</ecNumber>
    </recommendedName>
</protein>
<dbReference type="InterPro" id="IPR001108">
    <property type="entry name" value="Peptidase_A22A"/>
</dbReference>
<keyword evidence="7 10" id="KW-0472">Membrane</keyword>
<dbReference type="GO" id="GO:0070765">
    <property type="term" value="C:gamma-secretase complex"/>
    <property type="evidence" value="ECO:0007669"/>
    <property type="project" value="TreeGrafter"/>
</dbReference>
<dbReference type="AlphaFoldDB" id="A0A7S0S6P9"/>
<dbReference type="InterPro" id="IPR042524">
    <property type="entry name" value="Presenilin_C"/>
</dbReference>
<gene>
    <name evidence="12" type="ORF">CLEI1391_LOCUS20106</name>
</gene>
<dbReference type="EC" id="3.4.23.-" evidence="10"/>
<evidence type="ECO:0000256" key="9">
    <source>
        <dbReference type="ARBA" id="ARBA00062638"/>
    </source>
</evidence>
<evidence type="ECO:0000313" key="12">
    <source>
        <dbReference type="EMBL" id="CAD8695920.1"/>
    </source>
</evidence>
<dbReference type="PRINTS" id="PR01072">
    <property type="entry name" value="PRESENILIN"/>
</dbReference>
<keyword evidence="10" id="KW-0378">Hydrolase</keyword>
<dbReference type="GO" id="GO:0005789">
    <property type="term" value="C:endoplasmic reticulum membrane"/>
    <property type="evidence" value="ECO:0007669"/>
    <property type="project" value="UniProtKB-SubCell"/>
</dbReference>
<dbReference type="SMART" id="SM00730">
    <property type="entry name" value="PSN"/>
    <property type="match status" value="1"/>
</dbReference>
<feature type="region of interest" description="Disordered" evidence="11">
    <location>
        <begin position="254"/>
        <end position="573"/>
    </location>
</feature>
<evidence type="ECO:0000256" key="10">
    <source>
        <dbReference type="RuleBase" id="RU361148"/>
    </source>
</evidence>
<keyword evidence="6 10" id="KW-0333">Golgi apparatus</keyword>
<sequence>MASMAGLDGRELVVHQPSVLDDLGEEVTGIIAPVSLCMAVTVLLVRLLNPDGASSSGSSIVIASIAYDENAGDSSGKKFSGALLNALIFAGIMAAMTFVLVLLFKYGCYKVIYAYMAFAVFDIFFLITGVVMAEVITVLDIHIDAFSFMYMLFNFSIVGTIGVLFMPIPLLAKQGYMVWVGILTAYIFTKIPEWTAWVLIAVMAVYDILAVLVPGGPLKMLVEVAIERQQALPALVYEARPARGPYQGSDAWVRRAAQNQGQEGADAESGQGAMGAPGTQAMSAMPPNMTTLAADSRDSSGPGSAAALLPSSTHQPSSALPAAVGPHTRGPLGESSATDVGRPASAGSTASMSQRKGSHGPHMAGPVLGGGSAQVMPTPVPRSVHGSGGGTDSLRGRAQGSRLGERMSPDDQEMTEAGAWVSSPGGHKGQRPGPVGEGVDPEPSPAAHWHPLPGGPDAGRTSNTLSTARTASGTLRGASSSGPLSPDHPMSQALLPGDHSDTRVGGEQHGHLAPGELPHRVSHPGTQLPVLAHLPGAHGTLDDVPPAHLGIGSGRLQPAGPGQPQQQQDQADGEEIELPDSIKLGLGDFIFYSMMVGRAAMYDFMTVFACYLGIIAGLGLTLLCLAFYQRALPALPFSIALGMLFYFLTRLALEPFLVPLATQLVYF</sequence>